<dbReference type="SUPFAM" id="SSF50630">
    <property type="entry name" value="Acid proteases"/>
    <property type="match status" value="1"/>
</dbReference>
<dbReference type="GO" id="GO:0006508">
    <property type="term" value="P:proteolysis"/>
    <property type="evidence" value="ECO:0007669"/>
    <property type="project" value="InterPro"/>
</dbReference>
<evidence type="ECO:0000256" key="1">
    <source>
        <dbReference type="ARBA" id="ARBA00007447"/>
    </source>
</evidence>
<dbReference type="PROSITE" id="PS51767">
    <property type="entry name" value="PEPTIDASE_A1"/>
    <property type="match status" value="1"/>
</dbReference>
<dbReference type="InterPro" id="IPR021109">
    <property type="entry name" value="Peptidase_aspartic_dom_sf"/>
</dbReference>
<dbReference type="InterPro" id="IPR001461">
    <property type="entry name" value="Aspartic_peptidase_A1"/>
</dbReference>
<protein>
    <submittedName>
        <fullName evidence="4">Peptidase A1 domain-containing protein</fullName>
    </submittedName>
</protein>
<dbReference type="PANTHER" id="PTHR47966">
    <property type="entry name" value="BETA-SITE APP-CLEAVING ENZYME, ISOFORM A-RELATED"/>
    <property type="match status" value="1"/>
</dbReference>
<proteinExistence type="inferred from homology"/>
<dbReference type="Pfam" id="PF00026">
    <property type="entry name" value="Asp"/>
    <property type="match status" value="1"/>
</dbReference>
<dbReference type="WBParaSite" id="BXY_1201500.1">
    <property type="protein sequence ID" value="BXY_1201500.1"/>
    <property type="gene ID" value="BXY_1201500"/>
</dbReference>
<reference evidence="4" key="1">
    <citation type="submission" date="2016-11" db="UniProtKB">
        <authorList>
            <consortium name="WormBaseParasite"/>
        </authorList>
    </citation>
    <scope>IDENTIFICATION</scope>
</reference>
<accession>A0A1I7SG51</accession>
<dbReference type="PANTHER" id="PTHR47966:SF51">
    <property type="entry name" value="BETA-SITE APP-CLEAVING ENZYME, ISOFORM A-RELATED"/>
    <property type="match status" value="1"/>
</dbReference>
<dbReference type="AlphaFoldDB" id="A0A1I7SG51"/>
<dbReference type="InterPro" id="IPR033121">
    <property type="entry name" value="PEPTIDASE_A1"/>
</dbReference>
<dbReference type="Gene3D" id="2.40.70.10">
    <property type="entry name" value="Acid Proteases"/>
    <property type="match status" value="1"/>
</dbReference>
<dbReference type="Proteomes" id="UP000095284">
    <property type="component" value="Unplaced"/>
</dbReference>
<sequence>LPPNIPQANDCRGGWYLERWSLDLSYLIIQFVQQRFGSESSGSAHYCRNAEPRRKWFEILFPNPKFGLLQDIREPSTSFLETYQSIALLLPTSQGYVNDFSLPANFNDDPGLERRLLLDINTGETFVLNAKEFLGQYGPEQVFDPAKSKSFTNLTEPFRQAYSPLLNSNISVVGGYVGRDKFQLFLRQLDEKLAVVTTFTGAAPTESFTSPPYAGRVGFSKAKDPKTNIRDALLANLTARLLCLHVGVNADESIKTTLISIGSHSYNEKNFRTKINASTSVYWRFDVPAVLFDGNKYSADFDAILTTTKDVIVVQNTLYSRLLRKLGAKLDPKRKQYVVECGQNYDIKLLIGGAEIPIQFGAYTERTQGNECRLKVEGSLRNQLILGAPFFTNNGICLDYDNNSIDFYDSTLHDELELVSGISENNGTFKSVVVENLK</sequence>
<evidence type="ECO:0000259" key="2">
    <source>
        <dbReference type="PROSITE" id="PS51767"/>
    </source>
</evidence>
<name>A0A1I7SG51_BURXY</name>
<dbReference type="GO" id="GO:0004190">
    <property type="term" value="F:aspartic-type endopeptidase activity"/>
    <property type="evidence" value="ECO:0007669"/>
    <property type="project" value="InterPro"/>
</dbReference>
<organism evidence="3 4">
    <name type="scientific">Bursaphelenchus xylophilus</name>
    <name type="common">Pinewood nematode worm</name>
    <name type="synonym">Aphelenchoides xylophilus</name>
    <dbReference type="NCBI Taxonomy" id="6326"/>
    <lineage>
        <taxon>Eukaryota</taxon>
        <taxon>Metazoa</taxon>
        <taxon>Ecdysozoa</taxon>
        <taxon>Nematoda</taxon>
        <taxon>Chromadorea</taxon>
        <taxon>Rhabditida</taxon>
        <taxon>Tylenchina</taxon>
        <taxon>Tylenchomorpha</taxon>
        <taxon>Aphelenchoidea</taxon>
        <taxon>Aphelenchoididae</taxon>
        <taxon>Bursaphelenchus</taxon>
    </lineage>
</organism>
<feature type="domain" description="Peptidase A1" evidence="2">
    <location>
        <begin position="96"/>
        <end position="408"/>
    </location>
</feature>
<evidence type="ECO:0000313" key="3">
    <source>
        <dbReference type="Proteomes" id="UP000095284"/>
    </source>
</evidence>
<comment type="similarity">
    <text evidence="1">Belongs to the peptidase A1 family.</text>
</comment>
<evidence type="ECO:0000313" key="4">
    <source>
        <dbReference type="WBParaSite" id="BXY_1201500.1"/>
    </source>
</evidence>